<dbReference type="OrthoDB" id="7304298at2"/>
<evidence type="ECO:0000256" key="2">
    <source>
        <dbReference type="ARBA" id="ARBA00022927"/>
    </source>
</evidence>
<dbReference type="PANTHER" id="PTHR34982">
    <property type="entry name" value="YOP PROTEINS TRANSLOCATION PROTEIN L"/>
    <property type="match status" value="1"/>
</dbReference>
<dbReference type="InterPro" id="IPR051472">
    <property type="entry name" value="T3SS_Stator/FliH"/>
</dbReference>
<evidence type="ECO:0000313" key="5">
    <source>
        <dbReference type="Proteomes" id="UP000183685"/>
    </source>
</evidence>
<keyword evidence="4" id="KW-0969">Cilium</keyword>
<dbReference type="EMBL" id="FNAK01000003">
    <property type="protein sequence ID" value="SDD94398.1"/>
    <property type="molecule type" value="Genomic_DNA"/>
</dbReference>
<keyword evidence="5" id="KW-1185">Reference proteome</keyword>
<name>A0A1G6YVM8_9PROT</name>
<keyword evidence="4" id="KW-0282">Flagellum</keyword>
<proteinExistence type="predicted"/>
<dbReference type="AlphaFoldDB" id="A0A1G6YVM8"/>
<dbReference type="GO" id="GO:0015031">
    <property type="term" value="P:protein transport"/>
    <property type="evidence" value="ECO:0007669"/>
    <property type="project" value="UniProtKB-KW"/>
</dbReference>
<dbReference type="PANTHER" id="PTHR34982:SF1">
    <property type="entry name" value="FLAGELLAR ASSEMBLY PROTEIN FLIH"/>
    <property type="match status" value="1"/>
</dbReference>
<dbReference type="RefSeq" id="WP_068303036.1">
    <property type="nucleotide sequence ID" value="NZ_FNAK01000003.1"/>
</dbReference>
<keyword evidence="1" id="KW-0813">Transport</keyword>
<organism evidence="4 5">
    <name type="scientific">Kordiimonas lacus</name>
    <dbReference type="NCBI Taxonomy" id="637679"/>
    <lineage>
        <taxon>Bacteria</taxon>
        <taxon>Pseudomonadati</taxon>
        <taxon>Pseudomonadota</taxon>
        <taxon>Alphaproteobacteria</taxon>
        <taxon>Kordiimonadales</taxon>
        <taxon>Kordiimonadaceae</taxon>
        <taxon>Kordiimonas</taxon>
    </lineage>
</organism>
<accession>A0A1G6YVM8</accession>
<gene>
    <name evidence="4" type="ORF">SAMN04488071_1761</name>
</gene>
<keyword evidence="2" id="KW-0653">Protein transport</keyword>
<dbReference type="GO" id="GO:0005829">
    <property type="term" value="C:cytosol"/>
    <property type="evidence" value="ECO:0007669"/>
    <property type="project" value="TreeGrafter"/>
</dbReference>
<sequence>MAEPVKYRFDQAFDGGAKSRFDEELERLRADAETIKSEAYAHGFEEGRNQALQDIEAATKETLSQIAQGAHALFSQKSQLESGIKQDMVQLAYAIASKLSPALIRAHPMAEIEALIEDCLATTHKEPRLVVRVSEALLDPVNERLEDLKASTGFPGDIVLIGEPGLGPQDCRVEWPDGGTERKHDTIMREVETAVQRFVMSDADSGSQAEAGKEPIIENDDAAEPVASGGPE</sequence>
<dbReference type="Proteomes" id="UP000183685">
    <property type="component" value="Unassembled WGS sequence"/>
</dbReference>
<evidence type="ECO:0000256" key="1">
    <source>
        <dbReference type="ARBA" id="ARBA00022448"/>
    </source>
</evidence>
<evidence type="ECO:0000256" key="3">
    <source>
        <dbReference type="SAM" id="MobiDB-lite"/>
    </source>
</evidence>
<reference evidence="4 5" key="1">
    <citation type="submission" date="2016-10" db="EMBL/GenBank/DDBJ databases">
        <authorList>
            <person name="de Groot N.N."/>
        </authorList>
    </citation>
    <scope>NUCLEOTIDE SEQUENCE [LARGE SCALE GENOMIC DNA]</scope>
    <source>
        <strain evidence="4 5">CGMCC 1.9109</strain>
    </source>
</reference>
<feature type="region of interest" description="Disordered" evidence="3">
    <location>
        <begin position="201"/>
        <end position="232"/>
    </location>
</feature>
<keyword evidence="4" id="KW-0966">Cell projection</keyword>
<evidence type="ECO:0000313" key="4">
    <source>
        <dbReference type="EMBL" id="SDD94398.1"/>
    </source>
</evidence>
<dbReference type="STRING" id="637679.GCA_001550055_01443"/>
<protein>
    <submittedName>
        <fullName evidence="4">Flagellar assembly protein FliH</fullName>
    </submittedName>
</protein>